<dbReference type="KEGG" id="yrh:AABB31_04840"/>
<evidence type="ECO:0000313" key="1">
    <source>
        <dbReference type="EMBL" id="WZU68251.1"/>
    </source>
</evidence>
<keyword evidence="2" id="KW-1185">Reference proteome</keyword>
<dbReference type="EMBL" id="CP151767">
    <property type="protein sequence ID" value="WZU68251.1"/>
    <property type="molecule type" value="Genomic_DNA"/>
</dbReference>
<dbReference type="Proteomes" id="UP001470809">
    <property type="component" value="Chromosome"/>
</dbReference>
<organism evidence="1 2">
    <name type="scientific">Yoonia rhodophyticola</name>
    <dbReference type="NCBI Taxonomy" id="3137370"/>
    <lineage>
        <taxon>Bacteria</taxon>
        <taxon>Pseudomonadati</taxon>
        <taxon>Pseudomonadota</taxon>
        <taxon>Alphaproteobacteria</taxon>
        <taxon>Rhodobacterales</taxon>
        <taxon>Paracoccaceae</taxon>
        <taxon>Yoonia</taxon>
    </lineage>
</organism>
<name>A0AAN0NJI0_9RHOB</name>
<evidence type="ECO:0000313" key="2">
    <source>
        <dbReference type="Proteomes" id="UP001470809"/>
    </source>
</evidence>
<gene>
    <name evidence="1" type="ORF">AABB31_04840</name>
</gene>
<reference evidence="1 2" key="2">
    <citation type="submission" date="2024-08" db="EMBL/GenBank/DDBJ databases">
        <title>Phylogenomic analyses of a clade within the roseobacter group suggest taxonomic reassignments of species of the genera Aestuariivita, Citreicella, Loktanella, Nautella, Pelagibaca, Ruegeria, Thalassobius, Thiobacimonas and Tropicibacter, and the proposal o.</title>
        <authorList>
            <person name="Jeon C.O."/>
        </authorList>
    </citation>
    <scope>NUCLEOTIDE SEQUENCE [LARGE SCALE GENOMIC DNA]</scope>
    <source>
        <strain evidence="1 2">SS1-5</strain>
    </source>
</reference>
<sequence>MDFTLLIRQQVVCLRLIVSGCDNGAQSLDKLTVIMSEWLLQRLLIWYRFAN</sequence>
<reference evidence="2" key="1">
    <citation type="submission" date="2024-04" db="EMBL/GenBank/DDBJ databases">
        <title>Phylogenomic analyses of a clade within the roseobacter group suggest taxonomic reassignments of species of the genera Aestuariivita, Citreicella, Loktanella, Nautella, Pelagibaca, Ruegeria, Thalassobius, Thiobacimonas and Tropicibacter, and the proposal o.</title>
        <authorList>
            <person name="Jeon C.O."/>
        </authorList>
    </citation>
    <scope>NUCLEOTIDE SEQUENCE [LARGE SCALE GENOMIC DNA]</scope>
    <source>
        <strain evidence="2">SS1-5</strain>
    </source>
</reference>
<protein>
    <submittedName>
        <fullName evidence="1">Uncharacterized protein</fullName>
    </submittedName>
</protein>
<proteinExistence type="predicted"/>
<dbReference type="AlphaFoldDB" id="A0AAN0NJI0"/>
<dbReference type="RefSeq" id="WP_342077544.1">
    <property type="nucleotide sequence ID" value="NZ_CP151767.2"/>
</dbReference>
<accession>A0AAN0NJI0</accession>